<evidence type="ECO:0000313" key="2">
    <source>
        <dbReference type="EMBL" id="QTR04187.1"/>
    </source>
</evidence>
<dbReference type="AlphaFoldDB" id="A0A8T8I0J7"/>
<sequence>MRPTDFGLAGSNKALLDAAHDLGVRYLQGNMSFAGHRPSCANCGIHHPLRGEIFVVPDWPTSIAFEATDPEEQTALFNAAYGRAGTEPEHGDRDLTYEEIVEVEADTAAQHLMSGSAYAHTLHQGNVREYAPGRSLAFDWINATVAKYAAYYSVPLKNPDWLFLAGYVEARNAHFAQLSSRRDAVWNRATGAVEYTADGGGALFVTGVGTRPATEADQTSPDEGETYGSDPVSRLGLTRGERVVLRASPRP</sequence>
<dbReference type="EMBL" id="CP072788">
    <property type="protein sequence ID" value="QTR04187.1"/>
    <property type="molecule type" value="Genomic_DNA"/>
</dbReference>
<evidence type="ECO:0000256" key="1">
    <source>
        <dbReference type="SAM" id="MobiDB-lite"/>
    </source>
</evidence>
<evidence type="ECO:0000313" key="3">
    <source>
        <dbReference type="Proteomes" id="UP000671828"/>
    </source>
</evidence>
<dbReference type="Proteomes" id="UP000671828">
    <property type="component" value="Chromosome"/>
</dbReference>
<organism evidence="2 3">
    <name type="scientific">Saccharothrix algeriensis</name>
    <dbReference type="NCBI Taxonomy" id="173560"/>
    <lineage>
        <taxon>Bacteria</taxon>
        <taxon>Bacillati</taxon>
        <taxon>Actinomycetota</taxon>
        <taxon>Actinomycetes</taxon>
        <taxon>Pseudonocardiales</taxon>
        <taxon>Pseudonocardiaceae</taxon>
        <taxon>Saccharothrix</taxon>
    </lineage>
</organism>
<protein>
    <submittedName>
        <fullName evidence="2">Uncharacterized protein</fullName>
    </submittedName>
</protein>
<reference evidence="2" key="1">
    <citation type="submission" date="2021-04" db="EMBL/GenBank/DDBJ databases">
        <title>Saccharothrix algeriensis WGS.</title>
        <authorList>
            <person name="Stuskova K."/>
            <person name="Hakalova E."/>
            <person name="Tebbal A.B."/>
            <person name="Eichmeier A."/>
        </authorList>
    </citation>
    <scope>NUCLEOTIDE SEQUENCE</scope>
    <source>
        <strain evidence="2">NRRL B-24137</strain>
    </source>
</reference>
<proteinExistence type="predicted"/>
<feature type="region of interest" description="Disordered" evidence="1">
    <location>
        <begin position="212"/>
        <end position="235"/>
    </location>
</feature>
<accession>A0A8T8I0J7</accession>
<gene>
    <name evidence="2" type="ORF">J7S33_04275</name>
</gene>
<name>A0A8T8I0J7_9PSEU</name>